<gene>
    <name evidence="3" type="ORF">EAH_00000030</name>
</gene>
<evidence type="ECO:0000313" key="4">
    <source>
        <dbReference type="Proteomes" id="UP000018050"/>
    </source>
</evidence>
<feature type="compositionally biased region" description="Polar residues" evidence="1">
    <location>
        <begin position="51"/>
        <end position="61"/>
    </location>
</feature>
<feature type="compositionally biased region" description="Polar residues" evidence="1">
    <location>
        <begin position="352"/>
        <end position="365"/>
    </location>
</feature>
<dbReference type="AlphaFoldDB" id="U6G725"/>
<sequence length="365" mass="38281">MAANPQGPSQAVSAGKNAAAGASTAAAAAAQSAAAAEAAATAAATAAADARNSNSVVNKPQSAHDATPAEGVELKSLQPGVCKGPSKPNGSPVESSSPCAAVAGVCTTSGAAASGDEGPEAVVCSSPCNEAVEDSGRLLLLLKEKLLQQGDREKKRSPQGRPALAVEFVGMLVAAATMVLMLVVLCLYQILVEAVAGYSAPHWKQFYGGFNAAVFYFVSAVPVAVNTPVLALVLQLLLLHFYLLWNHMTTFDYITMRVEEEVEKKNPRVKHRPCVEWIIIDKKRLRRAKRKGRASQAADISQCGSVIVDGPHGSQLMDNPNAEKEVCTNKDQPAANKSLAREQQQQQQQQQPNEATGAQALMTSV</sequence>
<evidence type="ECO:0000256" key="2">
    <source>
        <dbReference type="SAM" id="Phobius"/>
    </source>
</evidence>
<feature type="region of interest" description="Disordered" evidence="1">
    <location>
        <begin position="1"/>
        <end position="72"/>
    </location>
</feature>
<protein>
    <submittedName>
        <fullName evidence="3">Zinc finger DHHC domain-containing protein, putative</fullName>
    </submittedName>
</protein>
<proteinExistence type="predicted"/>
<dbReference type="Proteomes" id="UP000018050">
    <property type="component" value="Unassembled WGS sequence"/>
</dbReference>
<keyword evidence="2" id="KW-1133">Transmembrane helix</keyword>
<evidence type="ECO:0000313" key="3">
    <source>
        <dbReference type="EMBL" id="CDI76021.1"/>
    </source>
</evidence>
<feature type="transmembrane region" description="Helical" evidence="2">
    <location>
        <begin position="212"/>
        <end position="245"/>
    </location>
</feature>
<feature type="transmembrane region" description="Helical" evidence="2">
    <location>
        <begin position="164"/>
        <end position="192"/>
    </location>
</feature>
<dbReference type="VEuPathDB" id="ToxoDB:EAH_00000030"/>
<feature type="compositionally biased region" description="Low complexity" evidence="1">
    <location>
        <begin position="11"/>
        <end position="50"/>
    </location>
</feature>
<evidence type="ECO:0000256" key="1">
    <source>
        <dbReference type="SAM" id="MobiDB-lite"/>
    </source>
</evidence>
<reference evidence="3" key="2">
    <citation type="submission" date="2013-10" db="EMBL/GenBank/DDBJ databases">
        <authorList>
            <person name="Aslett M."/>
        </authorList>
    </citation>
    <scope>NUCLEOTIDE SEQUENCE</scope>
    <source>
        <strain evidence="3">Houghton</strain>
    </source>
</reference>
<feature type="region of interest" description="Disordered" evidence="1">
    <location>
        <begin position="311"/>
        <end position="365"/>
    </location>
</feature>
<dbReference type="OrthoDB" id="1924421at2759"/>
<keyword evidence="4" id="KW-1185">Reference proteome</keyword>
<dbReference type="GeneID" id="25268073"/>
<keyword evidence="2" id="KW-0472">Membrane</keyword>
<dbReference type="RefSeq" id="XP_013253318.1">
    <property type="nucleotide sequence ID" value="XM_013397864.1"/>
</dbReference>
<feature type="compositionally biased region" description="Polar residues" evidence="1">
    <location>
        <begin position="1"/>
        <end position="10"/>
    </location>
</feature>
<dbReference type="EMBL" id="HG670307">
    <property type="protein sequence ID" value="CDI76021.1"/>
    <property type="molecule type" value="Genomic_DNA"/>
</dbReference>
<keyword evidence="2" id="KW-0812">Transmembrane</keyword>
<name>U6G725_EIMAC</name>
<organism evidence="3 4">
    <name type="scientific">Eimeria acervulina</name>
    <name type="common">Coccidian parasite</name>
    <dbReference type="NCBI Taxonomy" id="5801"/>
    <lineage>
        <taxon>Eukaryota</taxon>
        <taxon>Sar</taxon>
        <taxon>Alveolata</taxon>
        <taxon>Apicomplexa</taxon>
        <taxon>Conoidasida</taxon>
        <taxon>Coccidia</taxon>
        <taxon>Eucoccidiorida</taxon>
        <taxon>Eimeriorina</taxon>
        <taxon>Eimeriidae</taxon>
        <taxon>Eimeria</taxon>
    </lineage>
</organism>
<reference evidence="3" key="1">
    <citation type="submission" date="2013-10" db="EMBL/GenBank/DDBJ databases">
        <title>Genomic analysis of the causative agents of coccidiosis in chickens.</title>
        <authorList>
            <person name="Reid A.J."/>
            <person name="Blake D."/>
            <person name="Billington K."/>
            <person name="Browne H."/>
            <person name="Dunn M."/>
            <person name="Hung S."/>
            <person name="Kawahara F."/>
            <person name="Miranda-Saavedra D."/>
            <person name="Mourier T."/>
            <person name="Nagra H."/>
            <person name="Otto T.D."/>
            <person name="Rawlings N."/>
            <person name="Sanchez A."/>
            <person name="Sanders M."/>
            <person name="Subramaniam C."/>
            <person name="Tay Y."/>
            <person name="Dear P."/>
            <person name="Doerig C."/>
            <person name="Gruber A."/>
            <person name="Parkinson J."/>
            <person name="Shirley M."/>
            <person name="Wan K.L."/>
            <person name="Berriman M."/>
            <person name="Tomley F."/>
            <person name="Pain A."/>
        </authorList>
    </citation>
    <scope>NUCLEOTIDE SEQUENCE</scope>
    <source>
        <strain evidence="3">Houghton</strain>
    </source>
</reference>
<accession>U6G725</accession>